<dbReference type="InterPro" id="IPR050259">
    <property type="entry name" value="SDR"/>
</dbReference>
<evidence type="ECO:0000313" key="2">
    <source>
        <dbReference type="EMBL" id="NBI34489.1"/>
    </source>
</evidence>
<evidence type="ECO:0000256" key="1">
    <source>
        <dbReference type="ARBA" id="ARBA00006484"/>
    </source>
</evidence>
<dbReference type="AlphaFoldDB" id="A0A7C9NSM6"/>
<dbReference type="PANTHER" id="PTHR42879">
    <property type="entry name" value="3-OXOACYL-(ACYL-CARRIER-PROTEIN) REDUCTASE"/>
    <property type="match status" value="1"/>
</dbReference>
<name>A0A7C9NSM6_9BACT</name>
<protein>
    <submittedName>
        <fullName evidence="2">SDR family oxidoreductase</fullName>
    </submittedName>
</protein>
<dbReference type="Pfam" id="PF13561">
    <property type="entry name" value="adh_short_C2"/>
    <property type="match status" value="1"/>
</dbReference>
<dbReference type="EMBL" id="QWKH01000030">
    <property type="protein sequence ID" value="NBI34489.1"/>
    <property type="molecule type" value="Genomic_DNA"/>
</dbReference>
<dbReference type="PRINTS" id="PR00080">
    <property type="entry name" value="SDRFAMILY"/>
</dbReference>
<dbReference type="PANTHER" id="PTHR42879:SF2">
    <property type="entry name" value="3-OXOACYL-[ACYL-CARRIER-PROTEIN] REDUCTASE FABG"/>
    <property type="match status" value="1"/>
</dbReference>
<dbReference type="InterPro" id="IPR036291">
    <property type="entry name" value="NAD(P)-bd_dom_sf"/>
</dbReference>
<dbReference type="PRINTS" id="PR00081">
    <property type="entry name" value="GDHRDH"/>
</dbReference>
<accession>A0A7C9NSM6</accession>
<reference evidence="2" key="1">
    <citation type="submission" date="2018-08" db="EMBL/GenBank/DDBJ databases">
        <title>Murine metabolic-syndrome-specific gut microbial biobank.</title>
        <authorList>
            <person name="Liu C."/>
        </authorList>
    </citation>
    <scope>NUCLEOTIDE SEQUENCE [LARGE SCALE GENOMIC DNA]</scope>
    <source>
        <strain evidence="2">Z82</strain>
    </source>
</reference>
<comment type="caution">
    <text evidence="2">The sequence shown here is derived from an EMBL/GenBank/DDBJ whole genome shotgun (WGS) entry which is preliminary data.</text>
</comment>
<comment type="similarity">
    <text evidence="1">Belongs to the short-chain dehydrogenases/reductases (SDR) family.</text>
</comment>
<dbReference type="Gene3D" id="3.40.50.720">
    <property type="entry name" value="NAD(P)-binding Rossmann-like Domain"/>
    <property type="match status" value="1"/>
</dbReference>
<organism evidence="2">
    <name type="scientific">Muribaculaceae bacterium Z82</name>
    <dbReference type="NCBI Taxonomy" id="2304548"/>
    <lineage>
        <taxon>Bacteria</taxon>
        <taxon>Pseudomonadati</taxon>
        <taxon>Bacteroidota</taxon>
        <taxon>Bacteroidia</taxon>
        <taxon>Bacteroidales</taxon>
        <taxon>Muribaculaceae</taxon>
    </lineage>
</organism>
<proteinExistence type="inferred from homology"/>
<gene>
    <name evidence="2" type="ORF">D1639_05485</name>
</gene>
<sequence>MIALVTGASRGIGAAIADEFRSRGYRVVAPTRDQMDLANRASVGAWLESHADLAVDTLVNNAGINDIAEFGSMGGDSIWRMLQVDLAAPMMLMDAFADSLKRSPCGRAVGIGSVWAGVSKPGRGMYSAAKRGIAGAMNAFALELAPYGALANTVCPGFTATELTFQNNGPEELAAVEAQIPLGRMARPEEIAGLVGFLGSGDNSYMTGQVIYCDGGYTAR</sequence>
<dbReference type="CDD" id="cd05233">
    <property type="entry name" value="SDR_c"/>
    <property type="match status" value="1"/>
</dbReference>
<dbReference type="SUPFAM" id="SSF51735">
    <property type="entry name" value="NAD(P)-binding Rossmann-fold domains"/>
    <property type="match status" value="1"/>
</dbReference>
<dbReference type="InterPro" id="IPR002347">
    <property type="entry name" value="SDR_fam"/>
</dbReference>